<comment type="caution">
    <text evidence="2">The sequence shown here is derived from an EMBL/GenBank/DDBJ whole genome shotgun (WGS) entry which is preliminary data.</text>
</comment>
<dbReference type="Proteomes" id="UP001200313">
    <property type="component" value="Unassembled WGS sequence"/>
</dbReference>
<keyword evidence="3" id="KW-1185">Reference proteome</keyword>
<proteinExistence type="predicted"/>
<dbReference type="RefSeq" id="WP_238073416.1">
    <property type="nucleotide sequence ID" value="NZ_JAKNJB010000006.1"/>
</dbReference>
<dbReference type="EMBL" id="JAKNJB010000006">
    <property type="protein sequence ID" value="MCG4526396.1"/>
    <property type="molecule type" value="Genomic_DNA"/>
</dbReference>
<keyword evidence="1" id="KW-0812">Transmembrane</keyword>
<feature type="transmembrane region" description="Helical" evidence="1">
    <location>
        <begin position="44"/>
        <end position="65"/>
    </location>
</feature>
<keyword evidence="1" id="KW-1133">Transmembrane helix</keyword>
<reference evidence="2 3" key="1">
    <citation type="submission" date="2022-01" db="EMBL/GenBank/DDBJ databases">
        <title>Collection of gut derived symbiotic bacterial strains cultured from healthy donors.</title>
        <authorList>
            <person name="Lin H."/>
            <person name="Kohout C."/>
            <person name="Waligurski E."/>
            <person name="Pamer E.G."/>
        </authorList>
    </citation>
    <scope>NUCLEOTIDE SEQUENCE [LARGE SCALE GENOMIC DNA]</scope>
    <source>
        <strain evidence="2 3">DFI.3.7</strain>
    </source>
</reference>
<gene>
    <name evidence="2" type="ORF">L0P79_04810</name>
</gene>
<organism evidence="2 3">
    <name type="scientific">Intestinimonas massiliensis</name>
    <name type="common">ex Afouda et al. 2020</name>
    <dbReference type="NCBI Taxonomy" id="1673721"/>
    <lineage>
        <taxon>Bacteria</taxon>
        <taxon>Bacillati</taxon>
        <taxon>Bacillota</taxon>
        <taxon>Clostridia</taxon>
        <taxon>Eubacteriales</taxon>
        <taxon>Intestinimonas</taxon>
    </lineage>
</organism>
<accession>A0ABS9M6H5</accession>
<keyword evidence="1" id="KW-0472">Membrane</keyword>
<evidence type="ECO:0000313" key="2">
    <source>
        <dbReference type="EMBL" id="MCG4526396.1"/>
    </source>
</evidence>
<feature type="transmembrane region" description="Helical" evidence="1">
    <location>
        <begin position="224"/>
        <end position="247"/>
    </location>
</feature>
<sequence length="272" mass="30391">MADPLFTAGGSGMNARFGLENAIQRGDEGAVKRVFKTMEKGSTIGGGLMAVISVCVAVSMFVMAANTAKTAARETPTFPAEPGPAPITRLVDKTGFIAPYHLEEIPRDLERIAEEYHIQAAVYSSSEPVHEVYDEFFTGENGVVLYIEEHEKCGSVTYYYGDELSDIFTEENIVILNEAQTYLDGFTHDRAPNVVFDFKHGLDNVFRGADSAVNRMPFEVMTGVFWLVMAVVFFFLTRLFCFLAVGLPPRRVQREEYLKRILESIQLAKMRL</sequence>
<evidence type="ECO:0000313" key="3">
    <source>
        <dbReference type="Proteomes" id="UP001200313"/>
    </source>
</evidence>
<evidence type="ECO:0000256" key="1">
    <source>
        <dbReference type="SAM" id="Phobius"/>
    </source>
</evidence>
<protein>
    <recommendedName>
        <fullName evidence="4">DUF4349 domain-containing protein</fullName>
    </recommendedName>
</protein>
<evidence type="ECO:0008006" key="4">
    <source>
        <dbReference type="Google" id="ProtNLM"/>
    </source>
</evidence>
<name>A0ABS9M6H5_9FIRM</name>